<organism evidence="2 3">
    <name type="scientific">Cryobacterium algoricola</name>
    <dbReference type="NCBI Taxonomy" id="1259183"/>
    <lineage>
        <taxon>Bacteria</taxon>
        <taxon>Bacillati</taxon>
        <taxon>Actinomycetota</taxon>
        <taxon>Actinomycetes</taxon>
        <taxon>Micrococcales</taxon>
        <taxon>Microbacteriaceae</taxon>
        <taxon>Cryobacterium</taxon>
    </lineage>
</organism>
<keyword evidence="1" id="KW-0472">Membrane</keyword>
<dbReference type="Proteomes" id="UP000297608">
    <property type="component" value="Unassembled WGS sequence"/>
</dbReference>
<gene>
    <name evidence="2" type="ORF">E3O44_17310</name>
</gene>
<evidence type="ECO:0000313" key="2">
    <source>
        <dbReference type="EMBL" id="TFB83629.1"/>
    </source>
</evidence>
<feature type="transmembrane region" description="Helical" evidence="1">
    <location>
        <begin position="12"/>
        <end position="30"/>
    </location>
</feature>
<evidence type="ECO:0008006" key="4">
    <source>
        <dbReference type="Google" id="ProtNLM"/>
    </source>
</evidence>
<accession>A0ABY2I7F9</accession>
<comment type="caution">
    <text evidence="2">The sequence shown here is derived from an EMBL/GenBank/DDBJ whole genome shotgun (WGS) entry which is preliminary data.</text>
</comment>
<sequence length="65" mass="7083">MRIRMGTTEGKFGPVFVIVAFAVVGVMWILFASSFFVGAAFIALSPGCLVYETVKASQDLKRPRP</sequence>
<evidence type="ECO:0000256" key="1">
    <source>
        <dbReference type="SAM" id="Phobius"/>
    </source>
</evidence>
<dbReference type="EMBL" id="SOFG01000024">
    <property type="protein sequence ID" value="TFB83629.1"/>
    <property type="molecule type" value="Genomic_DNA"/>
</dbReference>
<name>A0ABY2I7F9_9MICO</name>
<keyword evidence="3" id="KW-1185">Reference proteome</keyword>
<feature type="transmembrane region" description="Helical" evidence="1">
    <location>
        <begin position="36"/>
        <end position="54"/>
    </location>
</feature>
<reference evidence="2 3" key="1">
    <citation type="submission" date="2019-03" db="EMBL/GenBank/DDBJ databases">
        <title>Genomics of glacier-inhabiting Cryobacterium strains.</title>
        <authorList>
            <person name="Liu Q."/>
            <person name="Xin Y.-H."/>
        </authorList>
    </citation>
    <scope>NUCLEOTIDE SEQUENCE [LARGE SCALE GENOMIC DNA]</scope>
    <source>
        <strain evidence="2 3">MDB2-B</strain>
    </source>
</reference>
<evidence type="ECO:0000313" key="3">
    <source>
        <dbReference type="Proteomes" id="UP000297608"/>
    </source>
</evidence>
<dbReference type="RefSeq" id="WP_134536131.1">
    <property type="nucleotide sequence ID" value="NZ_SOFG01000024.1"/>
</dbReference>
<keyword evidence="1" id="KW-1133">Transmembrane helix</keyword>
<keyword evidence="1" id="KW-0812">Transmembrane</keyword>
<proteinExistence type="predicted"/>
<protein>
    <recommendedName>
        <fullName evidence="4">DUF2892 domain-containing protein</fullName>
    </recommendedName>
</protein>